<organism evidence="1 2">
    <name type="scientific">Lasiosphaeria miniovina</name>
    <dbReference type="NCBI Taxonomy" id="1954250"/>
    <lineage>
        <taxon>Eukaryota</taxon>
        <taxon>Fungi</taxon>
        <taxon>Dikarya</taxon>
        <taxon>Ascomycota</taxon>
        <taxon>Pezizomycotina</taxon>
        <taxon>Sordariomycetes</taxon>
        <taxon>Sordariomycetidae</taxon>
        <taxon>Sordariales</taxon>
        <taxon>Lasiosphaeriaceae</taxon>
        <taxon>Lasiosphaeria</taxon>
    </lineage>
</organism>
<protein>
    <submittedName>
        <fullName evidence="1">Uncharacterized protein</fullName>
    </submittedName>
</protein>
<name>A0AA40BH43_9PEZI</name>
<evidence type="ECO:0000313" key="1">
    <source>
        <dbReference type="EMBL" id="KAK0734130.1"/>
    </source>
</evidence>
<dbReference type="AlphaFoldDB" id="A0AA40BH43"/>
<accession>A0AA40BH43</accession>
<dbReference type="GeneID" id="85318850"/>
<evidence type="ECO:0000313" key="2">
    <source>
        <dbReference type="Proteomes" id="UP001172101"/>
    </source>
</evidence>
<dbReference type="Proteomes" id="UP001172101">
    <property type="component" value="Unassembled WGS sequence"/>
</dbReference>
<dbReference type="RefSeq" id="XP_060303007.1">
    <property type="nucleotide sequence ID" value="XM_060435580.1"/>
</dbReference>
<proteinExistence type="predicted"/>
<comment type="caution">
    <text evidence="1">The sequence shown here is derived from an EMBL/GenBank/DDBJ whole genome shotgun (WGS) entry which is preliminary data.</text>
</comment>
<dbReference type="EMBL" id="JAUIRO010000001">
    <property type="protein sequence ID" value="KAK0734130.1"/>
    <property type="molecule type" value="Genomic_DNA"/>
</dbReference>
<sequence length="147" mass="15739">MFKTTGRFPGNCVLILVTRGILSAEQRQVRHTGAYLMIRGHGVDGGSPISRFILTLADPTAFPPSPGQAARPRVVCLPQGIHKVLSGSLTALVYGMCWAEPRPGRRRLMSWPTVDLYACLPAGAVRVAGSQMTVRPGSLATSLSAHF</sequence>
<keyword evidence="2" id="KW-1185">Reference proteome</keyword>
<reference evidence="1" key="1">
    <citation type="submission" date="2023-06" db="EMBL/GenBank/DDBJ databases">
        <title>Genome-scale phylogeny and comparative genomics of the fungal order Sordariales.</title>
        <authorList>
            <consortium name="Lawrence Berkeley National Laboratory"/>
            <person name="Hensen N."/>
            <person name="Bonometti L."/>
            <person name="Westerberg I."/>
            <person name="Brannstrom I.O."/>
            <person name="Guillou S."/>
            <person name="Cros-Aarteil S."/>
            <person name="Calhoun S."/>
            <person name="Haridas S."/>
            <person name="Kuo A."/>
            <person name="Mondo S."/>
            <person name="Pangilinan J."/>
            <person name="Riley R."/>
            <person name="LaButti K."/>
            <person name="Andreopoulos B."/>
            <person name="Lipzen A."/>
            <person name="Chen C."/>
            <person name="Yanf M."/>
            <person name="Daum C."/>
            <person name="Ng V."/>
            <person name="Clum A."/>
            <person name="Steindorff A."/>
            <person name="Ohm R."/>
            <person name="Martin F."/>
            <person name="Silar P."/>
            <person name="Natvig D."/>
            <person name="Lalanne C."/>
            <person name="Gautier V."/>
            <person name="Ament-velasquez S.L."/>
            <person name="Kruys A."/>
            <person name="Hutchinson M.I."/>
            <person name="Powell A.J."/>
            <person name="Barry K."/>
            <person name="Miller A.N."/>
            <person name="Grigoriev I.V."/>
            <person name="Debuchy R."/>
            <person name="Gladieux P."/>
            <person name="Thoren M.H."/>
            <person name="Johannesson H."/>
        </authorList>
    </citation>
    <scope>NUCLEOTIDE SEQUENCE</scope>
    <source>
        <strain evidence="1">SMH2392-1A</strain>
    </source>
</reference>
<gene>
    <name evidence="1" type="ORF">B0T26DRAFT_55924</name>
</gene>